<dbReference type="SFLD" id="SFLDS00019">
    <property type="entry name" value="Glutathione_Transferase_(cytos"/>
    <property type="match status" value="1"/>
</dbReference>
<protein>
    <recommendedName>
        <fullName evidence="4">GST C-terminal domain-containing protein</fullName>
    </recommendedName>
</protein>
<evidence type="ECO:0000259" key="4">
    <source>
        <dbReference type="PROSITE" id="PS50405"/>
    </source>
</evidence>
<evidence type="ECO:0000256" key="3">
    <source>
        <dbReference type="PIRSR" id="PIRSR015753-3"/>
    </source>
</evidence>
<accession>A0A6A5V462</accession>
<dbReference type="InterPro" id="IPR047047">
    <property type="entry name" value="GST_Omega-like_C"/>
</dbReference>
<feature type="active site" description="Proton donor/acceptor" evidence="1">
    <location>
        <position position="167"/>
    </location>
</feature>
<dbReference type="InterPro" id="IPR036282">
    <property type="entry name" value="Glutathione-S-Trfase_C_sf"/>
</dbReference>
<dbReference type="InterPro" id="IPR036249">
    <property type="entry name" value="Thioredoxin-like_sf"/>
</dbReference>
<dbReference type="SFLD" id="SFLDG01206">
    <property type="entry name" value="Xi.1"/>
    <property type="match status" value="1"/>
</dbReference>
<dbReference type="InterPro" id="IPR016639">
    <property type="entry name" value="GST_Omega/GSH"/>
</dbReference>
<dbReference type="SUPFAM" id="SSF52833">
    <property type="entry name" value="Thioredoxin-like"/>
    <property type="match status" value="1"/>
</dbReference>
<evidence type="ECO:0000256" key="1">
    <source>
        <dbReference type="PIRSR" id="PIRSR015753-1"/>
    </source>
</evidence>
<dbReference type="EMBL" id="ML976688">
    <property type="protein sequence ID" value="KAF1972213.1"/>
    <property type="molecule type" value="Genomic_DNA"/>
</dbReference>
<dbReference type="InterPro" id="IPR004045">
    <property type="entry name" value="Glutathione_S-Trfase_N"/>
</dbReference>
<dbReference type="GO" id="GO:0005737">
    <property type="term" value="C:cytoplasm"/>
    <property type="evidence" value="ECO:0007669"/>
    <property type="project" value="TreeGrafter"/>
</dbReference>
<dbReference type="PANTHER" id="PTHR32419:SF25">
    <property type="entry name" value="GLUTATHIONE S-TRANSFERASE (EUROFUNG)"/>
    <property type="match status" value="1"/>
</dbReference>
<dbReference type="PIRSF" id="PIRSF015753">
    <property type="entry name" value="GST"/>
    <property type="match status" value="1"/>
</dbReference>
<keyword evidence="6" id="KW-1185">Reference proteome</keyword>
<sequence length="300" mass="34926">MSRFRSMIPSEHFPAEKDRYVLYVNHCCPWCHRTIIAHALKGLGDIIQVVEVDARYQPHGWCFSGYRGPSRDPIYGFRWIKELYLKADPQYNGRITVPMLWDKKRETIVNNESSEILRMFIEGFDELLPLERREASKGPAAFIPNHLRSQIDELNAWVYDLINNGVYKVGFATTQADYSEHVVKLFQAFDKLEHYLSQPVHQPFLFGNYITEADIRLFTTMIRFDVAYYTLFKCNLKMIRTDYPRLHTWLRRVYWNEGAESGGGVFRRTTAFDVIKRGYSSITAGNGIVPIGPIPNIMPL</sequence>
<dbReference type="SUPFAM" id="SSF47616">
    <property type="entry name" value="GST C-terminal domain-like"/>
    <property type="match status" value="1"/>
</dbReference>
<dbReference type="Gene3D" id="3.40.30.10">
    <property type="entry name" value="Glutaredoxin"/>
    <property type="match status" value="1"/>
</dbReference>
<dbReference type="Pfam" id="PF13410">
    <property type="entry name" value="GST_C_2"/>
    <property type="match status" value="1"/>
</dbReference>
<dbReference type="GO" id="GO:0004364">
    <property type="term" value="F:glutathione transferase activity"/>
    <property type="evidence" value="ECO:0007669"/>
    <property type="project" value="InterPro"/>
</dbReference>
<feature type="binding site" evidence="2">
    <location>
        <begin position="94"/>
        <end position="97"/>
    </location>
    <ligand>
        <name>glutathione</name>
        <dbReference type="ChEBI" id="CHEBI:57925"/>
    </ligand>
</feature>
<organism evidence="5 6">
    <name type="scientific">Bimuria novae-zelandiae CBS 107.79</name>
    <dbReference type="NCBI Taxonomy" id="1447943"/>
    <lineage>
        <taxon>Eukaryota</taxon>
        <taxon>Fungi</taxon>
        <taxon>Dikarya</taxon>
        <taxon>Ascomycota</taxon>
        <taxon>Pezizomycotina</taxon>
        <taxon>Dothideomycetes</taxon>
        <taxon>Pleosporomycetidae</taxon>
        <taxon>Pleosporales</taxon>
        <taxon>Massarineae</taxon>
        <taxon>Didymosphaeriaceae</taxon>
        <taxon>Bimuria</taxon>
    </lineage>
</organism>
<evidence type="ECO:0000256" key="2">
    <source>
        <dbReference type="PIRSR" id="PIRSR015753-2"/>
    </source>
</evidence>
<dbReference type="SFLD" id="SFLDG01148">
    <property type="entry name" value="Xi_(cytGST)"/>
    <property type="match status" value="1"/>
</dbReference>
<evidence type="ECO:0000313" key="5">
    <source>
        <dbReference type="EMBL" id="KAF1972213.1"/>
    </source>
</evidence>
<dbReference type="CDD" id="cd03190">
    <property type="entry name" value="GST_C_Omega_like"/>
    <property type="match status" value="1"/>
</dbReference>
<dbReference type="Proteomes" id="UP000800036">
    <property type="component" value="Unassembled WGS sequence"/>
</dbReference>
<dbReference type="AlphaFoldDB" id="A0A6A5V462"/>
<proteinExistence type="predicted"/>
<feature type="site" description="Lowers pKa of active site Cys" evidence="3">
    <location>
        <position position="279"/>
    </location>
</feature>
<feature type="binding site" evidence="2">
    <location>
        <begin position="112"/>
        <end position="113"/>
    </location>
    <ligand>
        <name>glutathione</name>
        <dbReference type="ChEBI" id="CHEBI:57925"/>
    </ligand>
</feature>
<reference evidence="5" key="1">
    <citation type="journal article" date="2020" name="Stud. Mycol.">
        <title>101 Dothideomycetes genomes: a test case for predicting lifestyles and emergence of pathogens.</title>
        <authorList>
            <person name="Haridas S."/>
            <person name="Albert R."/>
            <person name="Binder M."/>
            <person name="Bloem J."/>
            <person name="Labutti K."/>
            <person name="Salamov A."/>
            <person name="Andreopoulos B."/>
            <person name="Baker S."/>
            <person name="Barry K."/>
            <person name="Bills G."/>
            <person name="Bluhm B."/>
            <person name="Cannon C."/>
            <person name="Castanera R."/>
            <person name="Culley D."/>
            <person name="Daum C."/>
            <person name="Ezra D."/>
            <person name="Gonzalez J."/>
            <person name="Henrissat B."/>
            <person name="Kuo A."/>
            <person name="Liang C."/>
            <person name="Lipzen A."/>
            <person name="Lutzoni F."/>
            <person name="Magnuson J."/>
            <person name="Mondo S."/>
            <person name="Nolan M."/>
            <person name="Ohm R."/>
            <person name="Pangilinan J."/>
            <person name="Park H.-J."/>
            <person name="Ramirez L."/>
            <person name="Alfaro M."/>
            <person name="Sun H."/>
            <person name="Tritt A."/>
            <person name="Yoshinaga Y."/>
            <person name="Zwiers L.-H."/>
            <person name="Turgeon B."/>
            <person name="Goodwin S."/>
            <person name="Spatafora J."/>
            <person name="Crous P."/>
            <person name="Grigoriev I."/>
        </authorList>
    </citation>
    <scope>NUCLEOTIDE SEQUENCE</scope>
    <source>
        <strain evidence="5">CBS 107.79</strain>
    </source>
</reference>
<dbReference type="PROSITE" id="PS50405">
    <property type="entry name" value="GST_CTER"/>
    <property type="match status" value="1"/>
</dbReference>
<name>A0A6A5V462_9PLEO</name>
<gene>
    <name evidence="5" type="ORF">BU23DRAFT_468437</name>
</gene>
<dbReference type="InterPro" id="IPR010987">
    <property type="entry name" value="Glutathione-S-Trfase_C-like"/>
</dbReference>
<feature type="site" description="Lowers pKa of active site Cys" evidence="3">
    <location>
        <position position="228"/>
    </location>
</feature>
<feature type="domain" description="GST C-terminal" evidence="4">
    <location>
        <begin position="144"/>
        <end position="272"/>
    </location>
</feature>
<feature type="active site" description="Nucleophile" evidence="1">
    <location>
        <position position="28"/>
    </location>
</feature>
<dbReference type="Pfam" id="PF13409">
    <property type="entry name" value="GST_N_2"/>
    <property type="match status" value="1"/>
</dbReference>
<dbReference type="InterPro" id="IPR040079">
    <property type="entry name" value="Glutathione_S-Trfase"/>
</dbReference>
<dbReference type="PANTHER" id="PTHR32419">
    <property type="entry name" value="GLUTATHIONYL-HYDROQUINONE REDUCTASE"/>
    <property type="match status" value="1"/>
</dbReference>
<evidence type="ECO:0000313" key="6">
    <source>
        <dbReference type="Proteomes" id="UP000800036"/>
    </source>
</evidence>
<dbReference type="Gene3D" id="1.20.1050.10">
    <property type="match status" value="1"/>
</dbReference>
<dbReference type="OrthoDB" id="2309723at2759"/>
<feature type="binding site" evidence="2">
    <location>
        <position position="61"/>
    </location>
    <ligand>
        <name>glutathione</name>
        <dbReference type="ChEBI" id="CHEBI:57925"/>
    </ligand>
</feature>